<evidence type="ECO:0000256" key="2">
    <source>
        <dbReference type="ARBA" id="ARBA00022448"/>
    </source>
</evidence>
<dbReference type="InterPro" id="IPR000595">
    <property type="entry name" value="cNMP-bd_dom"/>
</dbReference>
<sequence>MPKNKSEEDDQNRNLPKWRIKFIMHPESLLRFSWEIFIATFLLFLGFLIPYLSAFDNNNINVNNVINIQSFVIFSIDIILTMNTAYYDKGYIIKDRLKIFRNYLSFWFWIDALTTFPFDWLKLDSDNGNGAKLFSFFKLVRVAKLLKLIRLAKLKILIFRIEDQIANQTLINLMIVLKLLVYLFLIAHFFACMMFLISSSDMSPDGFANLIVNKCDKPVLSPDELYVSSLYWAFVTMASIGYGDFYPKSTNEKMFGVFTMLFSSVVFGVIIGNIGTLMEKNSLKAKARRDALRNINLFFLKYNIAPNLKYKARRYIDYAFHYDKYNENYIGDILSLLSQPLQEEILLCTNGTVLHHCKIFRIFSDSGINRLAKLLSIKIFSPLDSIIKEGQASEGMYFIIKGGAEVFDYATSCKIITLSSRQYFGEIGLFTRQPCVSSVVAHNFSENLFLSVGNFDTIANVIPSAKLNIDEIKRSCSEGNYFALNIRCYSCHEHGHIAKNCQVILNDEILRVNWINRQNRSKLVNLNEQIRMKYRRKLRIVKKYDYSAKNVLGKKRKVGKMYPKLVRLVANIRNFFQENIREYDGNGVLHTEESIISNSLHQNAMRAQLILTSSEEEDNENEGKSIIREKKFCPFNAGYSKLF</sequence>
<evidence type="ECO:0000256" key="9">
    <source>
        <dbReference type="SAM" id="Phobius"/>
    </source>
</evidence>
<dbReference type="Proteomes" id="UP000187209">
    <property type="component" value="Unassembled WGS sequence"/>
</dbReference>
<dbReference type="PANTHER" id="PTHR45689:SF5">
    <property type="entry name" value="I[[H]] CHANNEL, ISOFORM E"/>
    <property type="match status" value="1"/>
</dbReference>
<evidence type="ECO:0000256" key="6">
    <source>
        <dbReference type="ARBA" id="ARBA00023136"/>
    </source>
</evidence>
<dbReference type="GO" id="GO:0008270">
    <property type="term" value="F:zinc ion binding"/>
    <property type="evidence" value="ECO:0007669"/>
    <property type="project" value="UniProtKB-KW"/>
</dbReference>
<dbReference type="SUPFAM" id="SSF81324">
    <property type="entry name" value="Voltage-gated potassium channels"/>
    <property type="match status" value="1"/>
</dbReference>
<dbReference type="GO" id="GO:0003676">
    <property type="term" value="F:nucleic acid binding"/>
    <property type="evidence" value="ECO:0007669"/>
    <property type="project" value="InterPro"/>
</dbReference>
<feature type="transmembrane region" description="Helical" evidence="9">
    <location>
        <begin position="225"/>
        <end position="243"/>
    </location>
</feature>
<keyword evidence="3 9" id="KW-0812">Transmembrane</keyword>
<dbReference type="OrthoDB" id="432483at2759"/>
<dbReference type="Gene3D" id="2.60.120.10">
    <property type="entry name" value="Jelly Rolls"/>
    <property type="match status" value="1"/>
</dbReference>
<dbReference type="InterPro" id="IPR018490">
    <property type="entry name" value="cNMP-bd_dom_sf"/>
</dbReference>
<comment type="caution">
    <text evidence="12">The sequence shown here is derived from an EMBL/GenBank/DDBJ whole genome shotgun (WGS) entry which is preliminary data.</text>
</comment>
<comment type="subcellular location">
    <subcellularLocation>
        <location evidence="1">Membrane</location>
        <topology evidence="1">Multi-pass membrane protein</topology>
    </subcellularLocation>
</comment>
<evidence type="ECO:0000256" key="3">
    <source>
        <dbReference type="ARBA" id="ARBA00022692"/>
    </source>
</evidence>
<proteinExistence type="predicted"/>
<evidence type="ECO:0000256" key="4">
    <source>
        <dbReference type="ARBA" id="ARBA00022989"/>
    </source>
</evidence>
<dbReference type="FunFam" id="1.10.287.70:FF:000123">
    <property type="entry name" value="Potassium channel KAT3"/>
    <property type="match status" value="1"/>
</dbReference>
<keyword evidence="8" id="KW-0479">Metal-binding</keyword>
<evidence type="ECO:0000256" key="8">
    <source>
        <dbReference type="PROSITE-ProRule" id="PRU00047"/>
    </source>
</evidence>
<keyword evidence="4 9" id="KW-1133">Transmembrane helix</keyword>
<evidence type="ECO:0008006" key="14">
    <source>
        <dbReference type="Google" id="ProtNLM"/>
    </source>
</evidence>
<feature type="transmembrane region" description="Helical" evidence="9">
    <location>
        <begin position="255"/>
        <end position="278"/>
    </location>
</feature>
<dbReference type="InterPro" id="IPR003938">
    <property type="entry name" value="K_chnl_volt-dep_EAG/ELK/ERG"/>
</dbReference>
<evidence type="ECO:0000259" key="10">
    <source>
        <dbReference type="PROSITE" id="PS50042"/>
    </source>
</evidence>
<dbReference type="SUPFAM" id="SSF51206">
    <property type="entry name" value="cAMP-binding domain-like"/>
    <property type="match status" value="1"/>
</dbReference>
<accession>A0A1R2BHM5</accession>
<dbReference type="Gene3D" id="1.10.287.70">
    <property type="match status" value="1"/>
</dbReference>
<dbReference type="InterPro" id="IPR014710">
    <property type="entry name" value="RmlC-like_jellyroll"/>
</dbReference>
<keyword evidence="8" id="KW-0862">Zinc</keyword>
<dbReference type="InterPro" id="IPR051413">
    <property type="entry name" value="K/Na_HCN_channel"/>
</dbReference>
<feature type="transmembrane region" description="Helical" evidence="9">
    <location>
        <begin position="65"/>
        <end position="87"/>
    </location>
</feature>
<keyword evidence="2" id="KW-0813">Transport</keyword>
<dbReference type="Pfam" id="PF00520">
    <property type="entry name" value="Ion_trans"/>
    <property type="match status" value="1"/>
</dbReference>
<dbReference type="InterPro" id="IPR005821">
    <property type="entry name" value="Ion_trans_dom"/>
</dbReference>
<protein>
    <recommendedName>
        <fullName evidence="14">Cyclic nucleotide-binding domain-containing protein</fullName>
    </recommendedName>
</protein>
<evidence type="ECO:0000313" key="12">
    <source>
        <dbReference type="EMBL" id="OMJ76239.1"/>
    </source>
</evidence>
<dbReference type="EMBL" id="MPUH01000642">
    <property type="protein sequence ID" value="OMJ76239.1"/>
    <property type="molecule type" value="Genomic_DNA"/>
</dbReference>
<dbReference type="GO" id="GO:0005249">
    <property type="term" value="F:voltage-gated potassium channel activity"/>
    <property type="evidence" value="ECO:0007669"/>
    <property type="project" value="InterPro"/>
</dbReference>
<feature type="domain" description="Cyclic nucleotide-binding" evidence="10">
    <location>
        <begin position="359"/>
        <end position="458"/>
    </location>
</feature>
<organism evidence="12 13">
    <name type="scientific">Stentor coeruleus</name>
    <dbReference type="NCBI Taxonomy" id="5963"/>
    <lineage>
        <taxon>Eukaryota</taxon>
        <taxon>Sar</taxon>
        <taxon>Alveolata</taxon>
        <taxon>Ciliophora</taxon>
        <taxon>Postciliodesmatophora</taxon>
        <taxon>Heterotrichea</taxon>
        <taxon>Heterotrichida</taxon>
        <taxon>Stentoridae</taxon>
        <taxon>Stentor</taxon>
    </lineage>
</organism>
<dbReference type="PROSITE" id="PS50042">
    <property type="entry name" value="CNMP_BINDING_3"/>
    <property type="match status" value="1"/>
</dbReference>
<dbReference type="GO" id="GO:0098855">
    <property type="term" value="C:HCN channel complex"/>
    <property type="evidence" value="ECO:0007669"/>
    <property type="project" value="TreeGrafter"/>
</dbReference>
<keyword evidence="13" id="KW-1185">Reference proteome</keyword>
<evidence type="ECO:0000259" key="11">
    <source>
        <dbReference type="PROSITE" id="PS50158"/>
    </source>
</evidence>
<dbReference type="PRINTS" id="PR01463">
    <property type="entry name" value="EAGCHANLFMLY"/>
</dbReference>
<dbReference type="PROSITE" id="PS50158">
    <property type="entry name" value="ZF_CCHC"/>
    <property type="match status" value="1"/>
</dbReference>
<dbReference type="InterPro" id="IPR001878">
    <property type="entry name" value="Znf_CCHC"/>
</dbReference>
<evidence type="ECO:0000313" key="13">
    <source>
        <dbReference type="Proteomes" id="UP000187209"/>
    </source>
</evidence>
<feature type="domain" description="CCHC-type" evidence="11">
    <location>
        <begin position="487"/>
        <end position="501"/>
    </location>
</feature>
<dbReference type="GO" id="GO:0003254">
    <property type="term" value="P:regulation of membrane depolarization"/>
    <property type="evidence" value="ECO:0007669"/>
    <property type="project" value="TreeGrafter"/>
</dbReference>
<keyword evidence="8" id="KW-0863">Zinc-finger</keyword>
<evidence type="ECO:0000256" key="1">
    <source>
        <dbReference type="ARBA" id="ARBA00004141"/>
    </source>
</evidence>
<dbReference type="AlphaFoldDB" id="A0A1R2BHM5"/>
<keyword evidence="5" id="KW-0406">Ion transport</keyword>
<feature type="transmembrane region" description="Helical" evidence="9">
    <location>
        <begin position="29"/>
        <end position="53"/>
    </location>
</feature>
<dbReference type="CDD" id="cd00038">
    <property type="entry name" value="CAP_ED"/>
    <property type="match status" value="1"/>
</dbReference>
<name>A0A1R2BHM5_9CILI</name>
<keyword evidence="7" id="KW-0407">Ion channel</keyword>
<keyword evidence="6 9" id="KW-0472">Membrane</keyword>
<gene>
    <name evidence="12" type="ORF">SteCoe_24415</name>
</gene>
<reference evidence="12 13" key="1">
    <citation type="submission" date="2016-11" db="EMBL/GenBank/DDBJ databases">
        <title>The macronuclear genome of Stentor coeruleus: a giant cell with tiny introns.</title>
        <authorList>
            <person name="Slabodnick M."/>
            <person name="Ruby J.G."/>
            <person name="Reiff S.B."/>
            <person name="Swart E.C."/>
            <person name="Gosai S."/>
            <person name="Prabakaran S."/>
            <person name="Witkowska E."/>
            <person name="Larue G.E."/>
            <person name="Fisher S."/>
            <person name="Freeman R.M."/>
            <person name="Gunawardena J."/>
            <person name="Chu W."/>
            <person name="Stover N.A."/>
            <person name="Gregory B.D."/>
            <person name="Nowacki M."/>
            <person name="Derisi J."/>
            <person name="Roy S.W."/>
            <person name="Marshall W.F."/>
            <person name="Sood P."/>
        </authorList>
    </citation>
    <scope>NUCLEOTIDE SEQUENCE [LARGE SCALE GENOMIC DNA]</scope>
    <source>
        <strain evidence="12">WM001</strain>
    </source>
</reference>
<feature type="transmembrane region" description="Helical" evidence="9">
    <location>
        <begin position="170"/>
        <end position="197"/>
    </location>
</feature>
<dbReference type="PANTHER" id="PTHR45689">
    <property type="entry name" value="I[[H]] CHANNEL, ISOFORM E"/>
    <property type="match status" value="1"/>
</dbReference>
<dbReference type="Pfam" id="PF00027">
    <property type="entry name" value="cNMP_binding"/>
    <property type="match status" value="1"/>
</dbReference>
<dbReference type="SMART" id="SM00100">
    <property type="entry name" value="cNMP"/>
    <property type="match status" value="1"/>
</dbReference>
<dbReference type="GO" id="GO:0035725">
    <property type="term" value="P:sodium ion transmembrane transport"/>
    <property type="evidence" value="ECO:0007669"/>
    <property type="project" value="TreeGrafter"/>
</dbReference>
<evidence type="ECO:0000256" key="7">
    <source>
        <dbReference type="ARBA" id="ARBA00023303"/>
    </source>
</evidence>
<evidence type="ECO:0000256" key="5">
    <source>
        <dbReference type="ARBA" id="ARBA00023065"/>
    </source>
</evidence>